<dbReference type="EMBL" id="MU267747">
    <property type="protein sequence ID" value="KAH7909671.1"/>
    <property type="molecule type" value="Genomic_DNA"/>
</dbReference>
<reference evidence="1" key="1">
    <citation type="journal article" date="2021" name="New Phytol.">
        <title>Evolutionary innovations through gain and loss of genes in the ectomycorrhizal Boletales.</title>
        <authorList>
            <person name="Wu G."/>
            <person name="Miyauchi S."/>
            <person name="Morin E."/>
            <person name="Kuo A."/>
            <person name="Drula E."/>
            <person name="Varga T."/>
            <person name="Kohler A."/>
            <person name="Feng B."/>
            <person name="Cao Y."/>
            <person name="Lipzen A."/>
            <person name="Daum C."/>
            <person name="Hundley H."/>
            <person name="Pangilinan J."/>
            <person name="Johnson J."/>
            <person name="Barry K."/>
            <person name="LaButti K."/>
            <person name="Ng V."/>
            <person name="Ahrendt S."/>
            <person name="Min B."/>
            <person name="Choi I.G."/>
            <person name="Park H."/>
            <person name="Plett J.M."/>
            <person name="Magnuson J."/>
            <person name="Spatafora J.W."/>
            <person name="Nagy L.G."/>
            <person name="Henrissat B."/>
            <person name="Grigoriev I.V."/>
            <person name="Yang Z.L."/>
            <person name="Xu J."/>
            <person name="Martin F.M."/>
        </authorList>
    </citation>
    <scope>NUCLEOTIDE SEQUENCE</scope>
    <source>
        <strain evidence="1">ATCC 28755</strain>
    </source>
</reference>
<protein>
    <submittedName>
        <fullName evidence="1">WD40-repeat-containing domain protein</fullName>
    </submittedName>
</protein>
<evidence type="ECO:0000313" key="2">
    <source>
        <dbReference type="Proteomes" id="UP000790377"/>
    </source>
</evidence>
<proteinExistence type="predicted"/>
<comment type="caution">
    <text evidence="1">The sequence shown here is derived from an EMBL/GenBank/DDBJ whole genome shotgun (WGS) entry which is preliminary data.</text>
</comment>
<evidence type="ECO:0000313" key="1">
    <source>
        <dbReference type="EMBL" id="KAH7909671.1"/>
    </source>
</evidence>
<name>A0ACB8A903_9AGAM</name>
<gene>
    <name evidence="1" type="ORF">BJ138DRAFT_1196393</name>
</gene>
<accession>A0ACB8A903</accession>
<sequence>MLTAILPLELNLIILGYSDGCIRQTSLVQLARGGFSTKTLTFDKVSDGGIQNSYVQSLHLVRNDRTKERFVVGGGDDGGIAVWALGTLQLRARWTIFLRPLQRVIQLHNEKVGPLRGCALCISGDGTIAVIVIDGFDLLYLIPGAASPLKSICLGGENLLLIYADDSARLWDAKTREFWRSMGADKAGEMTGQGGWMTISMEGRDQQTSTSISSLSNGARSTDSLCTLTLDLERFLKYTAVVVKSINPTESPATTLTQLRAVLSILLTPGLNDDIDNTCHEQLGLEFSSATVGYTRASSTVLFNLETPRDAWCISGEISGARALALTAILKTLSLHEEVHDDCQTVITFYATSLADVVGSSYMPPDLVYLAQRWFDSSNEIRQAARILFDAGVVRLPDEESIALVDAWQHYLPCLQPTVDKDSTQAALALFLCGYMTGEKYSLMSTTALIDISKSIALYLHDDHSAHRGLAIDLCSRGFQIWQHYVDAMEMLRALCVLATSARKENISTQNVGPQARLAVLQIASSNTPLFMTTLTLDILNPKNLEHRKSVMQLVAFLIRKKPLILYPNLPRLMEAVVKSLDPNSSANRDAVLDTATEILGHVVKTFPTIDFHMATQRLAVGTSEGVFIMYDLKTATQMYVLEGHKKRPAACTFSPDGRRLVTVSLEEGVVLVWKVGSSFSSFFKPGAPPRQGHSGSQPFKTLAFNVGAEANMTIVETLEYVRFEWPAERSVRLHIRESVLTFST</sequence>
<keyword evidence="2" id="KW-1185">Reference proteome</keyword>
<organism evidence="1 2">
    <name type="scientific">Hygrophoropsis aurantiaca</name>
    <dbReference type="NCBI Taxonomy" id="72124"/>
    <lineage>
        <taxon>Eukaryota</taxon>
        <taxon>Fungi</taxon>
        <taxon>Dikarya</taxon>
        <taxon>Basidiomycota</taxon>
        <taxon>Agaricomycotina</taxon>
        <taxon>Agaricomycetes</taxon>
        <taxon>Agaricomycetidae</taxon>
        <taxon>Boletales</taxon>
        <taxon>Coniophorineae</taxon>
        <taxon>Hygrophoropsidaceae</taxon>
        <taxon>Hygrophoropsis</taxon>
    </lineage>
</organism>
<dbReference type="Proteomes" id="UP000790377">
    <property type="component" value="Unassembled WGS sequence"/>
</dbReference>